<evidence type="ECO:0000259" key="1">
    <source>
        <dbReference type="Pfam" id="PF00535"/>
    </source>
</evidence>
<dbReference type="CDD" id="cd00761">
    <property type="entry name" value="Glyco_tranf_GTA_type"/>
    <property type="match status" value="1"/>
</dbReference>
<protein>
    <recommendedName>
        <fullName evidence="1">Glycosyltransferase 2-like domain-containing protein</fullName>
    </recommendedName>
</protein>
<feature type="domain" description="Glycosyltransferase 2-like" evidence="1">
    <location>
        <begin position="7"/>
        <end position="149"/>
    </location>
</feature>
<reference evidence="2" key="1">
    <citation type="journal article" date="2020" name="Nature">
        <title>Giant virus diversity and host interactions through global metagenomics.</title>
        <authorList>
            <person name="Schulz F."/>
            <person name="Roux S."/>
            <person name="Paez-Espino D."/>
            <person name="Jungbluth S."/>
            <person name="Walsh D.A."/>
            <person name="Denef V.J."/>
            <person name="McMahon K.D."/>
            <person name="Konstantinidis K.T."/>
            <person name="Eloe-Fadrosh E.A."/>
            <person name="Kyrpides N.C."/>
            <person name="Woyke T."/>
        </authorList>
    </citation>
    <scope>NUCLEOTIDE SEQUENCE</scope>
    <source>
        <strain evidence="2">GVMAG-M-3300021185-45</strain>
    </source>
</reference>
<dbReference type="InterPro" id="IPR029044">
    <property type="entry name" value="Nucleotide-diphossugar_trans"/>
</dbReference>
<accession>A0A6C0CKP8</accession>
<name>A0A6C0CKP8_9ZZZZ</name>
<dbReference type="AlphaFoldDB" id="A0A6C0CKP8"/>
<dbReference type="EMBL" id="MN739425">
    <property type="protein sequence ID" value="QHT04254.1"/>
    <property type="molecule type" value="Genomic_DNA"/>
</dbReference>
<dbReference type="InterPro" id="IPR001173">
    <property type="entry name" value="Glyco_trans_2-like"/>
</dbReference>
<organism evidence="2">
    <name type="scientific">viral metagenome</name>
    <dbReference type="NCBI Taxonomy" id="1070528"/>
    <lineage>
        <taxon>unclassified sequences</taxon>
        <taxon>metagenomes</taxon>
        <taxon>organismal metagenomes</taxon>
    </lineage>
</organism>
<proteinExistence type="predicted"/>
<evidence type="ECO:0000313" key="2">
    <source>
        <dbReference type="EMBL" id="QHT04254.1"/>
    </source>
</evidence>
<sequence>MNNRFISVAIPFYNNSKYINDLLVNIINDERITEIVICDDKSNNNELNKLKEIIFQHNSNKIKLFENTENIGCYHNKLNTLNKCSNEWACLIDSDNIIDKVYIDKLYQYENWDINLIYAPMWAYTFGTRSSELASPNLNYSQFKKEYIDRIKYIKYFTSGNNNFKCLINTCNYFLPVKKYLSIMNKYSYERMKIDSLDSNVLFADWIHDNNKVYIVDGLVYKHRLHPQSNYILSPSHKFSRMVENEILEKLNKII</sequence>
<dbReference type="SUPFAM" id="SSF53448">
    <property type="entry name" value="Nucleotide-diphospho-sugar transferases"/>
    <property type="match status" value="1"/>
</dbReference>
<dbReference type="Pfam" id="PF00535">
    <property type="entry name" value="Glycos_transf_2"/>
    <property type="match status" value="1"/>
</dbReference>
<dbReference type="Gene3D" id="3.90.550.10">
    <property type="entry name" value="Spore Coat Polysaccharide Biosynthesis Protein SpsA, Chain A"/>
    <property type="match status" value="1"/>
</dbReference>